<gene>
    <name evidence="2" type="ORF">EYC84_004866</name>
</gene>
<feature type="region of interest" description="Disordered" evidence="1">
    <location>
        <begin position="62"/>
        <end position="81"/>
    </location>
</feature>
<protein>
    <submittedName>
        <fullName evidence="2">Uncharacterized protein</fullName>
    </submittedName>
</protein>
<dbReference type="Proteomes" id="UP000322873">
    <property type="component" value="Unassembled WGS sequence"/>
</dbReference>
<evidence type="ECO:0000313" key="2">
    <source>
        <dbReference type="EMBL" id="KAA8575762.1"/>
    </source>
</evidence>
<evidence type="ECO:0000256" key="1">
    <source>
        <dbReference type="SAM" id="MobiDB-lite"/>
    </source>
</evidence>
<name>A0A5M9K6T3_MONFR</name>
<organism evidence="2 3">
    <name type="scientific">Monilinia fructicola</name>
    <name type="common">Brown rot fungus</name>
    <name type="synonym">Ciboria fructicola</name>
    <dbReference type="NCBI Taxonomy" id="38448"/>
    <lineage>
        <taxon>Eukaryota</taxon>
        <taxon>Fungi</taxon>
        <taxon>Dikarya</taxon>
        <taxon>Ascomycota</taxon>
        <taxon>Pezizomycotina</taxon>
        <taxon>Leotiomycetes</taxon>
        <taxon>Helotiales</taxon>
        <taxon>Sclerotiniaceae</taxon>
        <taxon>Monilinia</taxon>
    </lineage>
</organism>
<reference evidence="2 3" key="1">
    <citation type="submission" date="2019-06" db="EMBL/GenBank/DDBJ databases">
        <title>Genome Sequence of the Brown Rot Fungal Pathogen Monilinia fructicola.</title>
        <authorList>
            <person name="De Miccolis Angelini R.M."/>
            <person name="Landi L."/>
            <person name="Abate D."/>
            <person name="Pollastro S."/>
            <person name="Romanazzi G."/>
            <person name="Faretra F."/>
        </authorList>
    </citation>
    <scope>NUCLEOTIDE SEQUENCE [LARGE SCALE GENOMIC DNA]</scope>
    <source>
        <strain evidence="2 3">Mfrc123</strain>
    </source>
</reference>
<accession>A0A5M9K6T3</accession>
<proteinExistence type="predicted"/>
<dbReference type="AlphaFoldDB" id="A0A5M9K6T3"/>
<comment type="caution">
    <text evidence="2">The sequence shown here is derived from an EMBL/GenBank/DDBJ whole genome shotgun (WGS) entry which is preliminary data.</text>
</comment>
<evidence type="ECO:0000313" key="3">
    <source>
        <dbReference type="Proteomes" id="UP000322873"/>
    </source>
</evidence>
<dbReference type="EMBL" id="VICG01000002">
    <property type="protein sequence ID" value="KAA8575762.1"/>
    <property type="molecule type" value="Genomic_DNA"/>
</dbReference>
<sequence>MRLEDFCLELRYDNHYSEFYIYGIIIFNPLHSISYCSQPQIFGSLNPTFRYLYPRNILRSGDPKRLENPNIRSSHLTEFKH</sequence>
<keyword evidence="3" id="KW-1185">Reference proteome</keyword>